<feature type="region of interest" description="Disordered" evidence="1">
    <location>
        <begin position="25"/>
        <end position="47"/>
    </location>
</feature>
<organism evidence="2">
    <name type="scientific">Streptomyces globisporus</name>
    <dbReference type="NCBI Taxonomy" id="1908"/>
    <lineage>
        <taxon>Bacteria</taxon>
        <taxon>Bacillati</taxon>
        <taxon>Actinomycetota</taxon>
        <taxon>Actinomycetes</taxon>
        <taxon>Kitasatosporales</taxon>
        <taxon>Streptomycetaceae</taxon>
        <taxon>Streptomyces</taxon>
    </lineage>
</organism>
<dbReference type="EMBL" id="JACWUS010000022">
    <property type="protein sequence ID" value="MBD2830459.1"/>
    <property type="molecule type" value="Genomic_DNA"/>
</dbReference>
<reference evidence="2" key="1">
    <citation type="journal article" date="2020" name="PLoS ONE">
        <title>Isolation and characterization of Streptomyces bacteriophages and Streptomyces strains encoding biosynthetic arsenals: Streptomyces strains and phages for antibiotic discovery.</title>
        <authorList>
            <person name="Montano E.T."/>
            <person name="Nideffer J.F."/>
            <person name="Brumage L."/>
            <person name="Erb M."/>
            <person name="Derman A.I."/>
            <person name="Davis J.P."/>
            <person name="Estrada E."/>
            <person name="Fu S."/>
            <person name="Le D."/>
            <person name="Vuppala A."/>
            <person name="Tran C."/>
            <person name="Luterstein E."/>
            <person name="Lakkaraju S."/>
            <person name="Panchagnula S."/>
            <person name="Ren C."/>
            <person name="Doan J."/>
            <person name="Tran S."/>
            <person name="Soriano J."/>
            <person name="Fujita Y."/>
            <person name="Gutala P."/>
            <person name="Fujii Q."/>
            <person name="Lee M."/>
            <person name="Bui A."/>
            <person name="Villarreal C."/>
            <person name="Shing S.R."/>
            <person name="Kim S."/>
            <person name="Freeman D."/>
            <person name="Racha V."/>
            <person name="Ho A."/>
            <person name="Kumar P."/>
            <person name="Falah K."/>
            <person name="Dawson T."/>
            <person name="Enustun E."/>
            <person name="Prichard A."/>
            <person name="Gomez A."/>
            <person name="Khanna K."/>
            <person name="Trigg S."/>
            <person name="Fernandez L."/>
            <person name="Pogliano K."/>
            <person name="Pogliano J."/>
        </authorList>
    </citation>
    <scope>NUCLEOTIDE SEQUENCE</scope>
    <source>
        <strain evidence="2">QF2</strain>
    </source>
</reference>
<accession>A0A927BMI6</accession>
<gene>
    <name evidence="2" type="ORF">ID875_28405</name>
</gene>
<comment type="caution">
    <text evidence="2">The sequence shown here is derived from an EMBL/GenBank/DDBJ whole genome shotgun (WGS) entry which is preliminary data.</text>
</comment>
<evidence type="ECO:0000256" key="1">
    <source>
        <dbReference type="SAM" id="MobiDB-lite"/>
    </source>
</evidence>
<name>A0A927BMI6_STRGL</name>
<proteinExistence type="predicted"/>
<evidence type="ECO:0000313" key="2">
    <source>
        <dbReference type="EMBL" id="MBD2830459.1"/>
    </source>
</evidence>
<protein>
    <submittedName>
        <fullName evidence="2">Uncharacterized protein</fullName>
    </submittedName>
</protein>
<dbReference type="AlphaFoldDB" id="A0A927BMI6"/>
<sequence length="47" mass="5186">MTTYPLADLDRAVRDQRAGLTTKPVLLPAPDRAPTALPHLFPPAQEY</sequence>